<dbReference type="Proteomes" id="UP000240663">
    <property type="component" value="Segment"/>
</dbReference>
<evidence type="ECO:0000256" key="1">
    <source>
        <dbReference type="SAM" id="MobiDB-lite"/>
    </source>
</evidence>
<accession>A0A2D2W7C0</accession>
<reference evidence="3 4" key="1">
    <citation type="submission" date="2017-09" db="EMBL/GenBank/DDBJ databases">
        <title>Complete genome sequence of bacteriophage (DU_PP_V) infecting Pectobacterium spp.</title>
        <authorList>
            <person name="Park T.-H."/>
        </authorList>
    </citation>
    <scope>NUCLEOTIDE SEQUENCE [LARGE SCALE GENOMIC DNA]</scope>
</reference>
<organism evidence="3 4">
    <name type="scientific">Pectobacterium phage DU_PP_V</name>
    <dbReference type="NCBI Taxonomy" id="2041492"/>
    <lineage>
        <taxon>Viruses</taxon>
        <taxon>Duplodnaviria</taxon>
        <taxon>Heunggongvirae</taxon>
        <taxon>Uroviricota</taxon>
        <taxon>Caudoviricetes</taxon>
        <taxon>Demerecviridae</taxon>
        <taxon>Mccorquodalevirinae</taxon>
        <taxon>Hongcheonvirus</taxon>
        <taxon>Hongcheonvirus DUPPV</taxon>
    </lineage>
</organism>
<keyword evidence="4" id="KW-1185">Reference proteome</keyword>
<evidence type="ECO:0000313" key="4">
    <source>
        <dbReference type="Proteomes" id="UP000240663"/>
    </source>
</evidence>
<dbReference type="InterPro" id="IPR058008">
    <property type="entry name" value="Gp26_C"/>
</dbReference>
<dbReference type="Gene3D" id="6.20.80.10">
    <property type="match status" value="1"/>
</dbReference>
<dbReference type="Pfam" id="PF25670">
    <property type="entry name" value="Phage_tail_C_2"/>
    <property type="match status" value="1"/>
</dbReference>
<feature type="domain" description="Phage tail protein C-terminal" evidence="2">
    <location>
        <begin position="459"/>
        <end position="592"/>
    </location>
</feature>
<evidence type="ECO:0000313" key="3">
    <source>
        <dbReference type="EMBL" id="ATS94090.1"/>
    </source>
</evidence>
<dbReference type="EMBL" id="MF979564">
    <property type="protein sequence ID" value="ATS94090.1"/>
    <property type="molecule type" value="Genomic_DNA"/>
</dbReference>
<feature type="compositionally biased region" description="Low complexity" evidence="1">
    <location>
        <begin position="84"/>
        <end position="118"/>
    </location>
</feature>
<feature type="region of interest" description="Disordered" evidence="1">
    <location>
        <begin position="55"/>
        <end position="118"/>
    </location>
</feature>
<feature type="compositionally biased region" description="Low complexity" evidence="1">
    <location>
        <begin position="55"/>
        <end position="76"/>
    </location>
</feature>
<name>A0A2D2W7C0_9CAUD</name>
<proteinExistence type="predicted"/>
<sequence length="614" mass="66039">MATKIIVQQIFPTDELSVSKYPKYTIQLATSLAGITVSELYEAVEDAQTAATAAEQSAQDAANSATQSANSATQSQGFAQDSLTSANNSATSATQSQGHATNAANSATSAANSATAAEQSAQDAAAELGLALRKDQNLADLPNKPASRDNLGVTALLANKADTSYVNTQLSTKTTNGQFGWGGKAVRIPDGTNLFDYFTATRASGLYWTNPTAINRPAGFTNCILYWNVIDFTNFFGVLIAAEFPNAQGRVAQISCNQGTWENAWSTGWNSKNLSPMTTDTVQAINSLKVFIRDYASFMLQSATLGGASWIEGQDNDGSTRWILGCPTQGDNTLVLRNQKANSTISLDAQSIIFPASKGFVRNARAAPGYDNITAILDSWRGEQAMGSALDNSDSRWRTFINVRHRGGNSNRENGGSDSDQWGFVLVDDNMTNNQHNFRFVKMRAGVWGAGVDIYHTGNVTVDANGFLKAASPIVKVFSNGSSEVNEESEGLETERLSTGVYRISGCLGLNSDLAWGGIEGGIVGPKCRNGLEKLWLDYDIEEDGSIILKTYHRTHPSAMEFARNEIPGVSEGDPIDIPSDSFVSLRVQMPAREEFVYTLPTSKTLHSNVYSNT</sequence>
<gene>
    <name evidence="3" type="ORF">P13BB106kb_p106</name>
</gene>
<evidence type="ECO:0000259" key="2">
    <source>
        <dbReference type="Pfam" id="PF25670"/>
    </source>
</evidence>
<protein>
    <submittedName>
        <fullName evidence="3">Putative tail fiber protein</fullName>
    </submittedName>
</protein>